<comment type="caution">
    <text evidence="1">The sequence shown here is derived from an EMBL/GenBank/DDBJ whole genome shotgun (WGS) entry which is preliminary data.</text>
</comment>
<accession>A0A8B6C2T8</accession>
<evidence type="ECO:0000313" key="1">
    <source>
        <dbReference type="EMBL" id="VDH98770.1"/>
    </source>
</evidence>
<dbReference type="EMBL" id="UYJE01001057">
    <property type="protein sequence ID" value="VDH98770.1"/>
    <property type="molecule type" value="Genomic_DNA"/>
</dbReference>
<gene>
    <name evidence="1" type="ORF">MGAL_10B014834</name>
</gene>
<dbReference type="Proteomes" id="UP000596742">
    <property type="component" value="Unassembled WGS sequence"/>
</dbReference>
<sequence length="226" mass="25040">MIYLWSRGFIFLIRIPTTVPHLASIYRYTMFSLAVLFSLILLSEQCCVPSEWEVEQLVTSATKSAGKTVPTVSKSMLKLSWDTPLRRYAFIGSYISGGKAGSFRTLGDYISNVNYEVIDGKCNVTKITKPFSSIQCTNANATTSSPGFLGLNQLQVTQYTWQEDGLTNYMNYATGCIPVSYTSFGLANNDRVYRSGSFENLTVGIKDRSVFNIPPECRGSSLNTLG</sequence>
<dbReference type="PANTHER" id="PTHR10697:SF13">
    <property type="entry name" value="RICIN B LECTIN DOMAIN-CONTAINING PROTEIN"/>
    <property type="match status" value="1"/>
</dbReference>
<dbReference type="OrthoDB" id="6084362at2759"/>
<dbReference type="GO" id="GO:0007160">
    <property type="term" value="P:cell-matrix adhesion"/>
    <property type="evidence" value="ECO:0007669"/>
    <property type="project" value="InterPro"/>
</dbReference>
<dbReference type="AlphaFoldDB" id="A0A8B6C2T8"/>
<proteinExistence type="predicted"/>
<dbReference type="GO" id="GO:0005764">
    <property type="term" value="C:lysosome"/>
    <property type="evidence" value="ECO:0007669"/>
    <property type="project" value="TreeGrafter"/>
</dbReference>
<dbReference type="InterPro" id="IPR001299">
    <property type="entry name" value="Ependymin"/>
</dbReference>
<dbReference type="GO" id="GO:0005509">
    <property type="term" value="F:calcium ion binding"/>
    <property type="evidence" value="ECO:0007669"/>
    <property type="project" value="InterPro"/>
</dbReference>
<dbReference type="PANTHER" id="PTHR10697">
    <property type="entry name" value="MAMMALIAN EPENDYMIN-RELATED PROTEIN 1"/>
    <property type="match status" value="1"/>
</dbReference>
<evidence type="ECO:0000313" key="2">
    <source>
        <dbReference type="Proteomes" id="UP000596742"/>
    </source>
</evidence>
<organism evidence="1 2">
    <name type="scientific">Mytilus galloprovincialis</name>
    <name type="common">Mediterranean mussel</name>
    <dbReference type="NCBI Taxonomy" id="29158"/>
    <lineage>
        <taxon>Eukaryota</taxon>
        <taxon>Metazoa</taxon>
        <taxon>Spiralia</taxon>
        <taxon>Lophotrochozoa</taxon>
        <taxon>Mollusca</taxon>
        <taxon>Bivalvia</taxon>
        <taxon>Autobranchia</taxon>
        <taxon>Pteriomorphia</taxon>
        <taxon>Mytilida</taxon>
        <taxon>Mytiloidea</taxon>
        <taxon>Mytilidae</taxon>
        <taxon>Mytilinae</taxon>
        <taxon>Mytilus</taxon>
    </lineage>
</organism>
<dbReference type="Pfam" id="PF00811">
    <property type="entry name" value="Ependymin"/>
    <property type="match status" value="1"/>
</dbReference>
<protein>
    <submittedName>
        <fullName evidence="1">Uncharacterized protein</fullName>
    </submittedName>
</protein>
<dbReference type="GO" id="GO:0005576">
    <property type="term" value="C:extracellular region"/>
    <property type="evidence" value="ECO:0007669"/>
    <property type="project" value="InterPro"/>
</dbReference>
<keyword evidence="2" id="KW-1185">Reference proteome</keyword>
<name>A0A8B6C2T8_MYTGA</name>
<reference evidence="1" key="1">
    <citation type="submission" date="2018-11" db="EMBL/GenBank/DDBJ databases">
        <authorList>
            <person name="Alioto T."/>
            <person name="Alioto T."/>
        </authorList>
    </citation>
    <scope>NUCLEOTIDE SEQUENCE</scope>
</reference>